<evidence type="ECO:0000259" key="4">
    <source>
        <dbReference type="PROSITE" id="PS50893"/>
    </source>
</evidence>
<evidence type="ECO:0000313" key="5">
    <source>
        <dbReference type="EMBL" id="SDE46247.1"/>
    </source>
</evidence>
<evidence type="ECO:0000256" key="3">
    <source>
        <dbReference type="ARBA" id="ARBA00022840"/>
    </source>
</evidence>
<name>A0A1G7D404_9BACT</name>
<feature type="domain" description="ABC transporter" evidence="4">
    <location>
        <begin position="3"/>
        <end position="243"/>
    </location>
</feature>
<keyword evidence="2" id="KW-0547">Nucleotide-binding</keyword>
<accession>A0A1G7D404</accession>
<protein>
    <submittedName>
        <fullName evidence="5">Iron complex transport system ATP-binding protein</fullName>
    </submittedName>
</protein>
<organism evidence="5 6">
    <name type="scientific">Desulfuromonas thiophila</name>
    <dbReference type="NCBI Taxonomy" id="57664"/>
    <lineage>
        <taxon>Bacteria</taxon>
        <taxon>Pseudomonadati</taxon>
        <taxon>Thermodesulfobacteriota</taxon>
        <taxon>Desulfuromonadia</taxon>
        <taxon>Desulfuromonadales</taxon>
        <taxon>Desulfuromonadaceae</taxon>
        <taxon>Desulfuromonas</taxon>
    </lineage>
</organism>
<dbReference type="PANTHER" id="PTHR42794">
    <property type="entry name" value="HEMIN IMPORT ATP-BINDING PROTEIN HMUV"/>
    <property type="match status" value="1"/>
</dbReference>
<dbReference type="Pfam" id="PF00005">
    <property type="entry name" value="ABC_tran"/>
    <property type="match status" value="1"/>
</dbReference>
<dbReference type="Gene3D" id="3.40.50.300">
    <property type="entry name" value="P-loop containing nucleotide triphosphate hydrolases"/>
    <property type="match status" value="1"/>
</dbReference>
<sequence length="264" mass="29090">MDLTLRQLRFAYRGGRPVLNGLDTTLADGQLTALLGVNGSGKSTLLKLMAGILTPNSGAIVLGAPLEQSLSQLSPRRIAQYCAYVAQNTQPATLTVFDYVLLGRLPHQHGWSARASVADLNQVEACLNQMDLTDLAGTHLNQLSGGQLQMTVIARALAQQPVILLLDEPTNNLDPKHQVQLMDKLRTVSREQGTMVIFSMHDINLALQWADRVMLLHQGGLLRHDPTQLLTTADLSTLFGMPYQMVETRNHQHWFWPALNGSLK</sequence>
<dbReference type="STRING" id="57664.SAMN05661003_11215"/>
<dbReference type="RefSeq" id="WP_092079205.1">
    <property type="nucleotide sequence ID" value="NZ_FNAQ01000012.1"/>
</dbReference>
<keyword evidence="3 5" id="KW-0067">ATP-binding</keyword>
<reference evidence="6" key="1">
    <citation type="submission" date="2016-10" db="EMBL/GenBank/DDBJ databases">
        <authorList>
            <person name="Varghese N."/>
            <person name="Submissions S."/>
        </authorList>
    </citation>
    <scope>NUCLEOTIDE SEQUENCE [LARGE SCALE GENOMIC DNA]</scope>
    <source>
        <strain evidence="6">DSM 8987</strain>
    </source>
</reference>
<dbReference type="CDD" id="cd03214">
    <property type="entry name" value="ABC_Iron-Siderophores_B12_Hemin"/>
    <property type="match status" value="1"/>
</dbReference>
<dbReference type="InterPro" id="IPR003439">
    <property type="entry name" value="ABC_transporter-like_ATP-bd"/>
</dbReference>
<dbReference type="Proteomes" id="UP000243205">
    <property type="component" value="Unassembled WGS sequence"/>
</dbReference>
<dbReference type="EMBL" id="FNAQ01000012">
    <property type="protein sequence ID" value="SDE46247.1"/>
    <property type="molecule type" value="Genomic_DNA"/>
</dbReference>
<dbReference type="InterPro" id="IPR003593">
    <property type="entry name" value="AAA+_ATPase"/>
</dbReference>
<dbReference type="GO" id="GO:0016887">
    <property type="term" value="F:ATP hydrolysis activity"/>
    <property type="evidence" value="ECO:0007669"/>
    <property type="project" value="InterPro"/>
</dbReference>
<dbReference type="PANTHER" id="PTHR42794:SF2">
    <property type="entry name" value="ABC TRANSPORTER ATP-BINDING PROTEIN"/>
    <property type="match status" value="1"/>
</dbReference>
<dbReference type="SUPFAM" id="SSF52540">
    <property type="entry name" value="P-loop containing nucleoside triphosphate hydrolases"/>
    <property type="match status" value="1"/>
</dbReference>
<dbReference type="FunFam" id="3.40.50.300:FF:000134">
    <property type="entry name" value="Iron-enterobactin ABC transporter ATP-binding protein"/>
    <property type="match status" value="1"/>
</dbReference>
<dbReference type="PROSITE" id="PS50893">
    <property type="entry name" value="ABC_TRANSPORTER_2"/>
    <property type="match status" value="1"/>
</dbReference>
<evidence type="ECO:0000313" key="6">
    <source>
        <dbReference type="Proteomes" id="UP000243205"/>
    </source>
</evidence>
<keyword evidence="1" id="KW-0813">Transport</keyword>
<evidence type="ECO:0000256" key="1">
    <source>
        <dbReference type="ARBA" id="ARBA00022448"/>
    </source>
</evidence>
<proteinExistence type="predicted"/>
<gene>
    <name evidence="5" type="ORF">SAMN05661003_11215</name>
</gene>
<evidence type="ECO:0000256" key="2">
    <source>
        <dbReference type="ARBA" id="ARBA00022741"/>
    </source>
</evidence>
<dbReference type="SMART" id="SM00382">
    <property type="entry name" value="AAA"/>
    <property type="match status" value="1"/>
</dbReference>
<dbReference type="InterPro" id="IPR027417">
    <property type="entry name" value="P-loop_NTPase"/>
</dbReference>
<keyword evidence="6" id="KW-1185">Reference proteome</keyword>
<dbReference type="AlphaFoldDB" id="A0A1G7D404"/>
<dbReference type="GO" id="GO:0005524">
    <property type="term" value="F:ATP binding"/>
    <property type="evidence" value="ECO:0007669"/>
    <property type="project" value="UniProtKB-KW"/>
</dbReference>
<dbReference type="OrthoDB" id="9809450at2"/>